<evidence type="ECO:0000313" key="1">
    <source>
        <dbReference type="EMBL" id="KAJ7020646.1"/>
    </source>
</evidence>
<dbReference type="AlphaFoldDB" id="A0AAD6WR65"/>
<sequence>MSLVRVALRRQALQPFFRAWGALVPAHGERGPHRGWWMGRVFVSKARYTVASGASAPGASYSLACAAGEQPLFMRLRLLLHPPRLCCIFFIFLDFSVHIVARAFY</sequence>
<keyword evidence="2" id="KW-1185">Reference proteome</keyword>
<accession>A0AAD6WR65</accession>
<dbReference type="EMBL" id="JARJCM010000256">
    <property type="protein sequence ID" value="KAJ7020646.1"/>
    <property type="molecule type" value="Genomic_DNA"/>
</dbReference>
<protein>
    <submittedName>
        <fullName evidence="1">Uncharacterized protein</fullName>
    </submittedName>
</protein>
<gene>
    <name evidence="1" type="ORF">C8F04DRAFT_1274765</name>
</gene>
<proteinExistence type="predicted"/>
<name>A0AAD6WR65_9AGAR</name>
<reference evidence="1" key="1">
    <citation type="submission" date="2023-03" db="EMBL/GenBank/DDBJ databases">
        <title>Massive genome expansion in bonnet fungi (Mycena s.s.) driven by repeated elements and novel gene families across ecological guilds.</title>
        <authorList>
            <consortium name="Lawrence Berkeley National Laboratory"/>
            <person name="Harder C.B."/>
            <person name="Miyauchi S."/>
            <person name="Viragh M."/>
            <person name="Kuo A."/>
            <person name="Thoen E."/>
            <person name="Andreopoulos B."/>
            <person name="Lu D."/>
            <person name="Skrede I."/>
            <person name="Drula E."/>
            <person name="Henrissat B."/>
            <person name="Morin E."/>
            <person name="Kohler A."/>
            <person name="Barry K."/>
            <person name="LaButti K."/>
            <person name="Morin E."/>
            <person name="Salamov A."/>
            <person name="Lipzen A."/>
            <person name="Mereny Z."/>
            <person name="Hegedus B."/>
            <person name="Baldrian P."/>
            <person name="Stursova M."/>
            <person name="Weitz H."/>
            <person name="Taylor A."/>
            <person name="Grigoriev I.V."/>
            <person name="Nagy L.G."/>
            <person name="Martin F."/>
            <person name="Kauserud H."/>
        </authorList>
    </citation>
    <scope>NUCLEOTIDE SEQUENCE</scope>
    <source>
        <strain evidence="1">CBHHK200</strain>
    </source>
</reference>
<evidence type="ECO:0000313" key="2">
    <source>
        <dbReference type="Proteomes" id="UP001218188"/>
    </source>
</evidence>
<comment type="caution">
    <text evidence="1">The sequence shown here is derived from an EMBL/GenBank/DDBJ whole genome shotgun (WGS) entry which is preliminary data.</text>
</comment>
<organism evidence="1 2">
    <name type="scientific">Mycena alexandri</name>
    <dbReference type="NCBI Taxonomy" id="1745969"/>
    <lineage>
        <taxon>Eukaryota</taxon>
        <taxon>Fungi</taxon>
        <taxon>Dikarya</taxon>
        <taxon>Basidiomycota</taxon>
        <taxon>Agaricomycotina</taxon>
        <taxon>Agaricomycetes</taxon>
        <taxon>Agaricomycetidae</taxon>
        <taxon>Agaricales</taxon>
        <taxon>Marasmiineae</taxon>
        <taxon>Mycenaceae</taxon>
        <taxon>Mycena</taxon>
    </lineage>
</organism>
<dbReference type="Proteomes" id="UP001218188">
    <property type="component" value="Unassembled WGS sequence"/>
</dbReference>